<reference evidence="2" key="1">
    <citation type="submission" date="2018-06" db="EMBL/GenBank/DDBJ databases">
        <authorList>
            <person name="Zhirakovskaya E."/>
        </authorList>
    </citation>
    <scope>NUCLEOTIDE SEQUENCE</scope>
</reference>
<protein>
    <recommendedName>
        <fullName evidence="3">Urate oxidase N-terminal domain-containing protein</fullName>
    </recommendedName>
</protein>
<feature type="transmembrane region" description="Helical" evidence="1">
    <location>
        <begin position="106"/>
        <end position="126"/>
    </location>
</feature>
<accession>A0A3B1BKF8</accession>
<keyword evidence="1" id="KW-0472">Membrane</keyword>
<gene>
    <name evidence="2" type="ORF">MNBD_GAMMA25-1169</name>
</gene>
<keyword evidence="1" id="KW-1133">Transmembrane helix</keyword>
<dbReference type="AlphaFoldDB" id="A0A3B1BKF8"/>
<organism evidence="2">
    <name type="scientific">hydrothermal vent metagenome</name>
    <dbReference type="NCBI Taxonomy" id="652676"/>
    <lineage>
        <taxon>unclassified sequences</taxon>
        <taxon>metagenomes</taxon>
        <taxon>ecological metagenomes</taxon>
    </lineage>
</organism>
<sequence length="133" mass="15154">MEMALVIERWLHITVGIFWVGMLYYFNFVQMPAVTAANADKDGPGSAAIMKYIAPRALFWFRWASIVTWLGTILLFNVWGFIWPNQKKLLGLKPATDEQKVKAKKITLFVARTNVLLSIPLLYFMAAQTHGGF</sequence>
<evidence type="ECO:0000256" key="1">
    <source>
        <dbReference type="SAM" id="Phobius"/>
    </source>
</evidence>
<keyword evidence="1" id="KW-0812">Transmembrane</keyword>
<evidence type="ECO:0008006" key="3">
    <source>
        <dbReference type="Google" id="ProtNLM"/>
    </source>
</evidence>
<proteinExistence type="predicted"/>
<evidence type="ECO:0000313" key="2">
    <source>
        <dbReference type="EMBL" id="VAX11110.1"/>
    </source>
</evidence>
<name>A0A3B1BKF8_9ZZZZ</name>
<dbReference type="EMBL" id="UOFY01000064">
    <property type="protein sequence ID" value="VAX11110.1"/>
    <property type="molecule type" value="Genomic_DNA"/>
</dbReference>
<feature type="transmembrane region" description="Helical" evidence="1">
    <location>
        <begin position="7"/>
        <end position="26"/>
    </location>
</feature>
<feature type="transmembrane region" description="Helical" evidence="1">
    <location>
        <begin position="60"/>
        <end position="85"/>
    </location>
</feature>